<evidence type="ECO:0000259" key="1">
    <source>
        <dbReference type="Pfam" id="PF01755"/>
    </source>
</evidence>
<dbReference type="EMBL" id="BJXJ01000019">
    <property type="protein sequence ID" value="GEM76058.1"/>
    <property type="molecule type" value="Genomic_DNA"/>
</dbReference>
<dbReference type="OrthoDB" id="9816113at2"/>
<name>A0A511QFI0_9VIBR</name>
<dbReference type="AlphaFoldDB" id="A0A511QFI0"/>
<evidence type="ECO:0000313" key="2">
    <source>
        <dbReference type="EMBL" id="GEM76058.1"/>
    </source>
</evidence>
<dbReference type="RefSeq" id="WP_039981593.1">
    <property type="nucleotide sequence ID" value="NZ_BAOJ01000063.1"/>
</dbReference>
<dbReference type="InterPro" id="IPR002654">
    <property type="entry name" value="Glyco_trans_25"/>
</dbReference>
<dbReference type="CDD" id="cd06532">
    <property type="entry name" value="Glyco_transf_25"/>
    <property type="match status" value="1"/>
</dbReference>
<organism evidence="2 3">
    <name type="scientific">Vibrio sagamiensis NBRC 104589</name>
    <dbReference type="NCBI Taxonomy" id="1219064"/>
    <lineage>
        <taxon>Bacteria</taxon>
        <taxon>Pseudomonadati</taxon>
        <taxon>Pseudomonadota</taxon>
        <taxon>Gammaproteobacteria</taxon>
        <taxon>Vibrionales</taxon>
        <taxon>Vibrionaceae</taxon>
        <taxon>Vibrio</taxon>
    </lineage>
</organism>
<proteinExistence type="predicted"/>
<reference evidence="2 3" key="1">
    <citation type="submission" date="2019-07" db="EMBL/GenBank/DDBJ databases">
        <title>Whole genome shotgun sequence of Vibrio sagamiensis NBRC 104589.</title>
        <authorList>
            <person name="Hosoyama A."/>
            <person name="Uohara A."/>
            <person name="Ohji S."/>
            <person name="Ichikawa N."/>
        </authorList>
    </citation>
    <scope>NUCLEOTIDE SEQUENCE [LARGE SCALE GENOMIC DNA]</scope>
    <source>
        <strain evidence="2 3">NBRC 104589</strain>
    </source>
</reference>
<dbReference type="Proteomes" id="UP000321922">
    <property type="component" value="Unassembled WGS sequence"/>
</dbReference>
<feature type="domain" description="Glycosyl transferase family 25" evidence="1">
    <location>
        <begin position="2"/>
        <end position="176"/>
    </location>
</feature>
<sequence>MKVFVINLKRSVDRRVRMENTLNKANIPFEFIEAVDSSVPNFLYSERSNDALTRKRFGYRLVENEIACFSSHHLAWEKCLEVNEPILILEDNCDLLPEFFDVFSRFDTLAEQYDFLKLAATKPKSFKVISSVNNKLDIVRFNKRTCGIMGYILTPHAASKFIKNAIQFIEPVDDYMEKPYKHGVSTYVLRPDIVKRADIPSTIGSCRKDKSDINLCNKIYIELFRLYEQIQDRLVVHRDK</sequence>
<comment type="caution">
    <text evidence="2">The sequence shown here is derived from an EMBL/GenBank/DDBJ whole genome shotgun (WGS) entry which is preliminary data.</text>
</comment>
<dbReference type="Pfam" id="PF01755">
    <property type="entry name" value="Glyco_transf_25"/>
    <property type="match status" value="1"/>
</dbReference>
<accession>A0A511QFI0</accession>
<gene>
    <name evidence="2" type="ORF">VSA01S_21700</name>
</gene>
<evidence type="ECO:0000313" key="3">
    <source>
        <dbReference type="Proteomes" id="UP000321922"/>
    </source>
</evidence>
<protein>
    <recommendedName>
        <fullName evidence="1">Glycosyl transferase family 25 domain-containing protein</fullName>
    </recommendedName>
</protein>
<keyword evidence="3" id="KW-1185">Reference proteome</keyword>